<organism evidence="2 3">
    <name type="scientific">Cardiocondyla obscurior</name>
    <dbReference type="NCBI Taxonomy" id="286306"/>
    <lineage>
        <taxon>Eukaryota</taxon>
        <taxon>Metazoa</taxon>
        <taxon>Ecdysozoa</taxon>
        <taxon>Arthropoda</taxon>
        <taxon>Hexapoda</taxon>
        <taxon>Insecta</taxon>
        <taxon>Pterygota</taxon>
        <taxon>Neoptera</taxon>
        <taxon>Endopterygota</taxon>
        <taxon>Hymenoptera</taxon>
        <taxon>Apocrita</taxon>
        <taxon>Aculeata</taxon>
        <taxon>Formicoidea</taxon>
        <taxon>Formicidae</taxon>
        <taxon>Myrmicinae</taxon>
        <taxon>Cardiocondyla</taxon>
    </lineage>
</organism>
<keyword evidence="1" id="KW-0812">Transmembrane</keyword>
<sequence>MYLRKLQCLIWHVRGINFLAIIDRRCKFHYVEIFFFFLSFSIECVLRIFPILARFRAR</sequence>
<evidence type="ECO:0000256" key="1">
    <source>
        <dbReference type="SAM" id="Phobius"/>
    </source>
</evidence>
<feature type="transmembrane region" description="Helical" evidence="1">
    <location>
        <begin position="33"/>
        <end position="53"/>
    </location>
</feature>
<keyword evidence="1" id="KW-1133">Transmembrane helix</keyword>
<accession>A0AAW2G651</accession>
<dbReference type="Proteomes" id="UP001430953">
    <property type="component" value="Unassembled WGS sequence"/>
</dbReference>
<evidence type="ECO:0000313" key="3">
    <source>
        <dbReference type="Proteomes" id="UP001430953"/>
    </source>
</evidence>
<name>A0AAW2G651_9HYME</name>
<gene>
    <name evidence="2" type="ORF">PUN28_007641</name>
</gene>
<evidence type="ECO:0000313" key="2">
    <source>
        <dbReference type="EMBL" id="KAL0123143.1"/>
    </source>
</evidence>
<keyword evidence="3" id="KW-1185">Reference proteome</keyword>
<keyword evidence="1" id="KW-0472">Membrane</keyword>
<reference evidence="2 3" key="1">
    <citation type="submission" date="2023-03" db="EMBL/GenBank/DDBJ databases">
        <title>High recombination rates correlate with genetic variation in Cardiocondyla obscurior ants.</title>
        <authorList>
            <person name="Errbii M."/>
        </authorList>
    </citation>
    <scope>NUCLEOTIDE SEQUENCE [LARGE SCALE GENOMIC DNA]</scope>
    <source>
        <strain evidence="2">Alpha-2009</strain>
        <tissue evidence="2">Whole body</tissue>
    </source>
</reference>
<proteinExistence type="predicted"/>
<dbReference type="EMBL" id="JADYXP020000006">
    <property type="protein sequence ID" value="KAL0123143.1"/>
    <property type="molecule type" value="Genomic_DNA"/>
</dbReference>
<dbReference type="AlphaFoldDB" id="A0AAW2G651"/>
<comment type="caution">
    <text evidence="2">The sequence shown here is derived from an EMBL/GenBank/DDBJ whole genome shotgun (WGS) entry which is preliminary data.</text>
</comment>
<protein>
    <submittedName>
        <fullName evidence="2">Uncharacterized protein</fullName>
    </submittedName>
</protein>